<protein>
    <submittedName>
        <fullName evidence="1">Cyclic-di-AMP receptor</fullName>
    </submittedName>
</protein>
<dbReference type="AlphaFoldDB" id="A0A9D1QQE5"/>
<dbReference type="EMBL" id="DXGK01000041">
    <property type="protein sequence ID" value="HIW70191.1"/>
    <property type="molecule type" value="Genomic_DNA"/>
</dbReference>
<dbReference type="Proteomes" id="UP000886878">
    <property type="component" value="Unassembled WGS sequence"/>
</dbReference>
<dbReference type="InterPro" id="IPR011322">
    <property type="entry name" value="N-reg_PII-like_a/b"/>
</dbReference>
<comment type="caution">
    <text evidence="1">The sequence shown here is derived from an EMBL/GenBank/DDBJ whole genome shotgun (WGS) entry which is preliminary data.</text>
</comment>
<dbReference type="Gene3D" id="3.30.70.120">
    <property type="match status" value="1"/>
</dbReference>
<dbReference type="PANTHER" id="PTHR38456">
    <property type="entry name" value="CYCLIC DI-AMP RECEPTOR A"/>
    <property type="match status" value="1"/>
</dbReference>
<accession>A0A9D1QQE5</accession>
<dbReference type="Pfam" id="PF06153">
    <property type="entry name" value="CdAMP_rec"/>
    <property type="match status" value="1"/>
</dbReference>
<sequence>MKLILAIVQPKDSARLRRAFVKANIGTTKLSSTGGFLKEGNTTFMMGVEDERVDEVLNIIDNNAKTREEYITAQETVGTNASAIPIKVTIGGATVFVLPVDKFVQF</sequence>
<evidence type="ECO:0000313" key="1">
    <source>
        <dbReference type="EMBL" id="HIW70191.1"/>
    </source>
</evidence>
<evidence type="ECO:0000313" key="2">
    <source>
        <dbReference type="Proteomes" id="UP000886878"/>
    </source>
</evidence>
<dbReference type="PANTHER" id="PTHR38456:SF1">
    <property type="entry name" value="CYCLIC DI-AMP RECEPTOR A"/>
    <property type="match status" value="1"/>
</dbReference>
<gene>
    <name evidence="1" type="ORF">H9876_02245</name>
</gene>
<proteinExistence type="predicted"/>
<dbReference type="SUPFAM" id="SSF54913">
    <property type="entry name" value="GlnB-like"/>
    <property type="match status" value="1"/>
</dbReference>
<reference evidence="1" key="2">
    <citation type="submission" date="2021-04" db="EMBL/GenBank/DDBJ databases">
        <authorList>
            <person name="Gilroy R."/>
        </authorList>
    </citation>
    <scope>NUCLEOTIDE SEQUENCE</scope>
    <source>
        <strain evidence="1">ChiHejej3B27-2180</strain>
    </source>
</reference>
<keyword evidence="1" id="KW-0675">Receptor</keyword>
<reference evidence="1" key="1">
    <citation type="journal article" date="2021" name="PeerJ">
        <title>Extensive microbial diversity within the chicken gut microbiome revealed by metagenomics and culture.</title>
        <authorList>
            <person name="Gilroy R."/>
            <person name="Ravi A."/>
            <person name="Getino M."/>
            <person name="Pursley I."/>
            <person name="Horton D.L."/>
            <person name="Alikhan N.F."/>
            <person name="Baker D."/>
            <person name="Gharbi K."/>
            <person name="Hall N."/>
            <person name="Watson M."/>
            <person name="Adriaenssens E.M."/>
            <person name="Foster-Nyarko E."/>
            <person name="Jarju S."/>
            <person name="Secka A."/>
            <person name="Antonio M."/>
            <person name="Oren A."/>
            <person name="Chaudhuri R.R."/>
            <person name="La Ragione R."/>
            <person name="Hildebrand F."/>
            <person name="Pallen M.J."/>
        </authorList>
    </citation>
    <scope>NUCLEOTIDE SEQUENCE</scope>
    <source>
        <strain evidence="1">ChiHejej3B27-2180</strain>
    </source>
</reference>
<organism evidence="1 2">
    <name type="scientific">Candidatus Limosilactobacillus merdipullorum</name>
    <dbReference type="NCBI Taxonomy" id="2838653"/>
    <lineage>
        <taxon>Bacteria</taxon>
        <taxon>Bacillati</taxon>
        <taxon>Bacillota</taxon>
        <taxon>Bacilli</taxon>
        <taxon>Lactobacillales</taxon>
        <taxon>Lactobacillaceae</taxon>
        <taxon>Limosilactobacillus</taxon>
    </lineage>
</organism>
<name>A0A9D1QQE5_9LACO</name>
<dbReference type="InterPro" id="IPR010375">
    <property type="entry name" value="CdAMP_rec"/>
</dbReference>
<dbReference type="InterPro" id="IPR015867">
    <property type="entry name" value="N-reg_PII/ATP_PRibTrfase_C"/>
</dbReference>